<evidence type="ECO:0000256" key="2">
    <source>
        <dbReference type="ARBA" id="ARBA00022701"/>
    </source>
</evidence>
<dbReference type="GO" id="GO:0007017">
    <property type="term" value="P:microtubule-based process"/>
    <property type="evidence" value="ECO:0007669"/>
    <property type="project" value="InterPro"/>
</dbReference>
<dbReference type="AlphaFoldDB" id="A0A1Y2CK15"/>
<dbReference type="PANTHER" id="PTHR11588">
    <property type="entry name" value="TUBULIN"/>
    <property type="match status" value="1"/>
</dbReference>
<dbReference type="GO" id="GO:0005874">
    <property type="term" value="C:microtubule"/>
    <property type="evidence" value="ECO:0007669"/>
    <property type="project" value="UniProtKB-KW"/>
</dbReference>
<organism evidence="6 7">
    <name type="scientific">Rhizoclosmatium globosum</name>
    <dbReference type="NCBI Taxonomy" id="329046"/>
    <lineage>
        <taxon>Eukaryota</taxon>
        <taxon>Fungi</taxon>
        <taxon>Fungi incertae sedis</taxon>
        <taxon>Chytridiomycota</taxon>
        <taxon>Chytridiomycota incertae sedis</taxon>
        <taxon>Chytridiomycetes</taxon>
        <taxon>Chytridiales</taxon>
        <taxon>Chytriomycetaceae</taxon>
        <taxon>Rhizoclosmatium</taxon>
    </lineage>
</organism>
<dbReference type="InterPro" id="IPR018316">
    <property type="entry name" value="Tubulin/FtsZ_2-layer-sand-dom"/>
</dbReference>
<dbReference type="PRINTS" id="PR01519">
    <property type="entry name" value="EPSLNTUBULIN"/>
</dbReference>
<dbReference type="GO" id="GO:0005525">
    <property type="term" value="F:GTP binding"/>
    <property type="evidence" value="ECO:0007669"/>
    <property type="project" value="UniProtKB-KW"/>
</dbReference>
<evidence type="ECO:0000256" key="3">
    <source>
        <dbReference type="ARBA" id="ARBA00022741"/>
    </source>
</evidence>
<evidence type="ECO:0000256" key="4">
    <source>
        <dbReference type="ARBA" id="ARBA00023134"/>
    </source>
</evidence>
<dbReference type="InterPro" id="IPR008280">
    <property type="entry name" value="Tub_FtsZ_C"/>
</dbReference>
<accession>A0A1Y2CK15</accession>
<evidence type="ECO:0000313" key="7">
    <source>
        <dbReference type="Proteomes" id="UP000193642"/>
    </source>
</evidence>
<keyword evidence="7" id="KW-1185">Reference proteome</keyword>
<dbReference type="InterPro" id="IPR000217">
    <property type="entry name" value="Tubulin"/>
</dbReference>
<dbReference type="STRING" id="329046.A0A1Y2CK15"/>
<dbReference type="EMBL" id="MCGO01000014">
    <property type="protein sequence ID" value="ORY47352.1"/>
    <property type="molecule type" value="Genomic_DNA"/>
</dbReference>
<sequence length="348" mass="38501">MAAAEPSQTLATSTFFEKHRKTLRARAVLVDMEEGVVGQTLTSPLGSLFGSNQVVASNSGSGNNWGVGYRTYGTEYGEELSEKIRAQAEVCDSLQSFFMMNSLGGGTGTDCVLPVENQALIDIYNKVSAGVKREVGSEGTKIRSASGSIAVKSVVDSGQRAFGGMCAGARKKQPFDEMNNIVANLIINLTSSMRFEGSMNVDINDIVTNLFLLSSMTPLFTLADVNIPSRRLDQMFTDAFSKDFVYILACALMIRGQVEVSDIRRNVDRAKSWLQFVPWNQDGQTHSLLTLSNNTCIADSLDRMRSRFMKLYKRKRIYIIIYSTLTNKNSRMHYRVSSLSLKNIAIHE</sequence>
<keyword evidence="2" id="KW-0493">Microtubule</keyword>
<dbReference type="InterPro" id="IPR036525">
    <property type="entry name" value="Tubulin/FtsZ_GTPase_sf"/>
</dbReference>
<comment type="caution">
    <text evidence="6">The sequence shown here is derived from an EMBL/GenBank/DDBJ whole genome shotgun (WGS) entry which is preliminary data.</text>
</comment>
<evidence type="ECO:0000256" key="1">
    <source>
        <dbReference type="ARBA" id="ARBA00009636"/>
    </source>
</evidence>
<name>A0A1Y2CK15_9FUNG</name>
<evidence type="ECO:0000313" key="6">
    <source>
        <dbReference type="EMBL" id="ORY47352.1"/>
    </source>
</evidence>
<dbReference type="Pfam" id="PF03953">
    <property type="entry name" value="Tubulin_C"/>
    <property type="match status" value="1"/>
</dbReference>
<gene>
    <name evidence="6" type="ORF">BCR33DRAFT_715081</name>
</gene>
<dbReference type="SUPFAM" id="SSF55307">
    <property type="entry name" value="Tubulin C-terminal domain-like"/>
    <property type="match status" value="1"/>
</dbReference>
<keyword evidence="4" id="KW-0342">GTP-binding</keyword>
<evidence type="ECO:0000259" key="5">
    <source>
        <dbReference type="SMART" id="SM00864"/>
    </source>
</evidence>
<proteinExistence type="inferred from homology"/>
<dbReference type="InterPro" id="IPR003008">
    <property type="entry name" value="Tubulin_FtsZ_GTPase"/>
</dbReference>
<dbReference type="SUPFAM" id="SSF52490">
    <property type="entry name" value="Tubulin nucleotide-binding domain-like"/>
    <property type="match status" value="1"/>
</dbReference>
<dbReference type="OrthoDB" id="1662883at2759"/>
<dbReference type="InterPro" id="IPR004057">
    <property type="entry name" value="Epsilon_tubulin"/>
</dbReference>
<dbReference type="Gene3D" id="3.40.50.1440">
    <property type="entry name" value="Tubulin/FtsZ, GTPase domain"/>
    <property type="match status" value="2"/>
</dbReference>
<dbReference type="SMART" id="SM00864">
    <property type="entry name" value="Tubulin"/>
    <property type="match status" value="1"/>
</dbReference>
<keyword evidence="3" id="KW-0547">Nucleotide-binding</keyword>
<reference evidence="6 7" key="1">
    <citation type="submission" date="2016-07" db="EMBL/GenBank/DDBJ databases">
        <title>Pervasive Adenine N6-methylation of Active Genes in Fungi.</title>
        <authorList>
            <consortium name="DOE Joint Genome Institute"/>
            <person name="Mondo S.J."/>
            <person name="Dannebaum R.O."/>
            <person name="Kuo R.C."/>
            <person name="Labutti K."/>
            <person name="Haridas S."/>
            <person name="Kuo A."/>
            <person name="Salamov A."/>
            <person name="Ahrendt S.R."/>
            <person name="Lipzen A."/>
            <person name="Sullivan W."/>
            <person name="Andreopoulos W.B."/>
            <person name="Clum A."/>
            <person name="Lindquist E."/>
            <person name="Daum C."/>
            <person name="Ramamoorthy G.K."/>
            <person name="Gryganskyi A."/>
            <person name="Culley D."/>
            <person name="Magnuson J.K."/>
            <person name="James T.Y."/>
            <person name="O'Malley M.A."/>
            <person name="Stajich J.E."/>
            <person name="Spatafora J.W."/>
            <person name="Visel A."/>
            <person name="Grigoriev I.V."/>
        </authorList>
    </citation>
    <scope>NUCLEOTIDE SEQUENCE [LARGE SCALE GENOMIC DNA]</scope>
    <source>
        <strain evidence="6 7">JEL800</strain>
    </source>
</reference>
<protein>
    <submittedName>
        <fullName evidence="6">Tubulin nucleotide-binding domain-like protein</fullName>
    </submittedName>
</protein>
<comment type="similarity">
    <text evidence="1">Belongs to the tubulin family.</text>
</comment>
<dbReference type="PRINTS" id="PR01161">
    <property type="entry name" value="TUBULIN"/>
</dbReference>
<dbReference type="Pfam" id="PF00091">
    <property type="entry name" value="Tubulin"/>
    <property type="match status" value="1"/>
</dbReference>
<feature type="domain" description="Tubulin/FtsZ GTPase" evidence="5">
    <location>
        <begin position="12"/>
        <end position="197"/>
    </location>
</feature>
<dbReference type="Proteomes" id="UP000193642">
    <property type="component" value="Unassembled WGS sequence"/>
</dbReference>